<dbReference type="InterPro" id="IPR017441">
    <property type="entry name" value="Protein_kinase_ATP_BS"/>
</dbReference>
<dbReference type="PANTHER" id="PTHR43289:SF6">
    <property type="entry name" value="SERINE_THREONINE-PROTEIN KINASE NEKL-3"/>
    <property type="match status" value="1"/>
</dbReference>
<evidence type="ECO:0000256" key="2">
    <source>
        <dbReference type="ARBA" id="ARBA00022527"/>
    </source>
</evidence>
<dbReference type="Gene3D" id="1.10.510.10">
    <property type="entry name" value="Transferase(Phosphotransferase) domain 1"/>
    <property type="match status" value="1"/>
</dbReference>
<evidence type="ECO:0000256" key="3">
    <source>
        <dbReference type="ARBA" id="ARBA00022679"/>
    </source>
</evidence>
<dbReference type="Pfam" id="PF03793">
    <property type="entry name" value="PASTA"/>
    <property type="match status" value="3"/>
</dbReference>
<dbReference type="GO" id="GO:0004674">
    <property type="term" value="F:protein serine/threonine kinase activity"/>
    <property type="evidence" value="ECO:0007669"/>
    <property type="project" value="UniProtKB-KW"/>
</dbReference>
<dbReference type="CDD" id="cd14014">
    <property type="entry name" value="STKc_PknB_like"/>
    <property type="match status" value="1"/>
</dbReference>
<dbReference type="PANTHER" id="PTHR43289">
    <property type="entry name" value="MITOGEN-ACTIVATED PROTEIN KINASE KINASE KINASE 20-RELATED"/>
    <property type="match status" value="1"/>
</dbReference>
<keyword evidence="2" id="KW-0723">Serine/threonine-protein kinase</keyword>
<dbReference type="EC" id="2.7.11.1" evidence="1"/>
<dbReference type="PROSITE" id="PS51178">
    <property type="entry name" value="PASTA"/>
    <property type="match status" value="3"/>
</dbReference>
<feature type="region of interest" description="Disordered" evidence="11">
    <location>
        <begin position="575"/>
        <end position="652"/>
    </location>
</feature>
<keyword evidence="12" id="KW-0812">Transmembrane</keyword>
<evidence type="ECO:0000256" key="8">
    <source>
        <dbReference type="ARBA" id="ARBA00047899"/>
    </source>
</evidence>
<name>A0A7Z0A903_9MICO</name>
<keyword evidence="16" id="KW-1185">Reference proteome</keyword>
<evidence type="ECO:0000256" key="7">
    <source>
        <dbReference type="ARBA" id="ARBA00022840"/>
    </source>
</evidence>
<dbReference type="SMART" id="SM00740">
    <property type="entry name" value="PASTA"/>
    <property type="match status" value="3"/>
</dbReference>
<protein>
    <recommendedName>
        <fullName evidence="1">non-specific serine/threonine protein kinase</fullName>
        <ecNumber evidence="1">2.7.11.1</ecNumber>
    </recommendedName>
</protein>
<evidence type="ECO:0000256" key="12">
    <source>
        <dbReference type="SAM" id="Phobius"/>
    </source>
</evidence>
<evidence type="ECO:0000313" key="16">
    <source>
        <dbReference type="Proteomes" id="UP000539111"/>
    </source>
</evidence>
<evidence type="ECO:0000259" key="13">
    <source>
        <dbReference type="PROSITE" id="PS50011"/>
    </source>
</evidence>
<dbReference type="CDD" id="cd06577">
    <property type="entry name" value="PASTA_pknB"/>
    <property type="match status" value="3"/>
</dbReference>
<dbReference type="InterPro" id="IPR005543">
    <property type="entry name" value="PASTA_dom"/>
</dbReference>
<dbReference type="InterPro" id="IPR011009">
    <property type="entry name" value="Kinase-like_dom_sf"/>
</dbReference>
<keyword evidence="7 10" id="KW-0067">ATP-binding</keyword>
<keyword evidence="12" id="KW-1133">Transmembrane helix</keyword>
<dbReference type="Proteomes" id="UP000539111">
    <property type="component" value="Unassembled WGS sequence"/>
</dbReference>
<dbReference type="AlphaFoldDB" id="A0A7Z0A903"/>
<evidence type="ECO:0000256" key="11">
    <source>
        <dbReference type="SAM" id="MobiDB-lite"/>
    </source>
</evidence>
<dbReference type="FunFam" id="3.30.200.20:FF:000035">
    <property type="entry name" value="Serine/threonine protein kinase Stk1"/>
    <property type="match status" value="1"/>
</dbReference>
<dbReference type="GO" id="GO:0045717">
    <property type="term" value="P:negative regulation of fatty acid biosynthetic process"/>
    <property type="evidence" value="ECO:0007669"/>
    <property type="project" value="UniProtKB-ARBA"/>
</dbReference>
<dbReference type="NCBIfam" id="NF033483">
    <property type="entry name" value="PknB_PASTA_kin"/>
    <property type="match status" value="1"/>
</dbReference>
<sequence>MSDRRILAGRYEVRALLGRGGMAEVHEGLDTRLGRSIAIKLLRSDLARDPSFQARLRREAQSAAALNHPSIVAVYDSGEEVLHESGGGEVHVPFIVMEYVRGHTLRDLLKSEGQLPVDQAVHAAAGVLSALQYSHRAGIVHRDIKPGNVMITPSDDVKVMDFGIARALADTSATMTQTSAVVGTAQYLSPEQARGEVVDARSDLYSAACLLFELLTGRPPFVGDSPVAVAYQHVREEPDAPSVHNDDVPPAIDRVLMHALAKERGDRYQDAGTFRADLLAAQGGRPLSIDGPDDDSTTVMGAAAPAPTEAMTQAMGAQTAATTVQQTHTPSHRADVAEATGVAAFAGDSPSTAETPVSDGDDEEPPKKHKSAKGWIWFLSILLVLVLGGLGYYVYTLQKPEQPPGFKLDNVTNIDADQAKSILTGRHLKVKETKKKDKSVPKGTVIATKPKPKTIVHRGDVITLVVSSGPKSVTVPDVDGQTETYARQLLEQSNLVAGSDSEDYSPSLEKGKVLRSNPRAGKKVDGGSTVDLVLSNGQVRVPGVVGEKKKHACHILESSDYQLSCDVTTRVSDPDKYPAGTVVKQSTSQGEAVPQHSTITITVAVPPEKPTNSPTNSPTESPTESPTTSPTESPTDPATTSPPDDGGKGDGE</sequence>
<evidence type="ECO:0000256" key="10">
    <source>
        <dbReference type="PROSITE-ProRule" id="PRU10141"/>
    </source>
</evidence>
<keyword evidence="6 15" id="KW-0418">Kinase</keyword>
<evidence type="ECO:0000313" key="15">
    <source>
        <dbReference type="EMBL" id="NYI66607.1"/>
    </source>
</evidence>
<feature type="domain" description="PASTA" evidence="14">
    <location>
        <begin position="537"/>
        <end position="605"/>
    </location>
</feature>
<feature type="domain" description="PASTA" evidence="14">
    <location>
        <begin position="469"/>
        <end position="536"/>
    </location>
</feature>
<comment type="catalytic activity">
    <reaction evidence="8">
        <text>L-threonyl-[protein] + ATP = O-phospho-L-threonyl-[protein] + ADP + H(+)</text>
        <dbReference type="Rhea" id="RHEA:46608"/>
        <dbReference type="Rhea" id="RHEA-COMP:11060"/>
        <dbReference type="Rhea" id="RHEA-COMP:11605"/>
        <dbReference type="ChEBI" id="CHEBI:15378"/>
        <dbReference type="ChEBI" id="CHEBI:30013"/>
        <dbReference type="ChEBI" id="CHEBI:30616"/>
        <dbReference type="ChEBI" id="CHEBI:61977"/>
        <dbReference type="ChEBI" id="CHEBI:456216"/>
        <dbReference type="EC" id="2.7.11.1"/>
    </reaction>
</comment>
<feature type="domain" description="PASTA" evidence="14">
    <location>
        <begin position="402"/>
        <end position="468"/>
    </location>
</feature>
<feature type="transmembrane region" description="Helical" evidence="12">
    <location>
        <begin position="375"/>
        <end position="395"/>
    </location>
</feature>
<dbReference type="SUPFAM" id="SSF56112">
    <property type="entry name" value="Protein kinase-like (PK-like)"/>
    <property type="match status" value="1"/>
</dbReference>
<dbReference type="FunFam" id="1.10.510.10:FF:000021">
    <property type="entry name" value="Serine/threonine protein kinase"/>
    <property type="match status" value="1"/>
</dbReference>
<gene>
    <name evidence="15" type="ORF">BJY26_000913</name>
</gene>
<accession>A0A7Z0A903</accession>
<keyword evidence="3 15" id="KW-0808">Transferase</keyword>
<evidence type="ECO:0000256" key="5">
    <source>
        <dbReference type="ARBA" id="ARBA00022741"/>
    </source>
</evidence>
<evidence type="ECO:0000256" key="4">
    <source>
        <dbReference type="ARBA" id="ARBA00022737"/>
    </source>
</evidence>
<proteinExistence type="predicted"/>
<feature type="compositionally biased region" description="Polar residues" evidence="11">
    <location>
        <begin position="583"/>
        <end position="601"/>
    </location>
</feature>
<dbReference type="GO" id="GO:0005524">
    <property type="term" value="F:ATP binding"/>
    <property type="evidence" value="ECO:0007669"/>
    <property type="project" value="UniProtKB-UniRule"/>
</dbReference>
<dbReference type="Gene3D" id="3.30.10.20">
    <property type="match status" value="3"/>
</dbReference>
<dbReference type="InterPro" id="IPR000719">
    <property type="entry name" value="Prot_kinase_dom"/>
</dbReference>
<keyword evidence="12" id="KW-0472">Membrane</keyword>
<evidence type="ECO:0000256" key="6">
    <source>
        <dbReference type="ARBA" id="ARBA00022777"/>
    </source>
</evidence>
<comment type="caution">
    <text evidence="15">The sequence shown here is derived from an EMBL/GenBank/DDBJ whole genome shotgun (WGS) entry which is preliminary data.</text>
</comment>
<feature type="region of interest" description="Disordered" evidence="11">
    <location>
        <begin position="343"/>
        <end position="369"/>
    </location>
</feature>
<comment type="catalytic activity">
    <reaction evidence="9">
        <text>L-seryl-[protein] + ATP = O-phospho-L-seryl-[protein] + ADP + H(+)</text>
        <dbReference type="Rhea" id="RHEA:17989"/>
        <dbReference type="Rhea" id="RHEA-COMP:9863"/>
        <dbReference type="Rhea" id="RHEA-COMP:11604"/>
        <dbReference type="ChEBI" id="CHEBI:15378"/>
        <dbReference type="ChEBI" id="CHEBI:29999"/>
        <dbReference type="ChEBI" id="CHEBI:30616"/>
        <dbReference type="ChEBI" id="CHEBI:83421"/>
        <dbReference type="ChEBI" id="CHEBI:456216"/>
        <dbReference type="EC" id="2.7.11.1"/>
    </reaction>
</comment>
<dbReference type="InterPro" id="IPR008271">
    <property type="entry name" value="Ser/Thr_kinase_AS"/>
</dbReference>
<feature type="binding site" evidence="10">
    <location>
        <position position="40"/>
    </location>
    <ligand>
        <name>ATP</name>
        <dbReference type="ChEBI" id="CHEBI:30616"/>
    </ligand>
</feature>
<evidence type="ECO:0000256" key="1">
    <source>
        <dbReference type="ARBA" id="ARBA00012513"/>
    </source>
</evidence>
<evidence type="ECO:0000259" key="14">
    <source>
        <dbReference type="PROSITE" id="PS51178"/>
    </source>
</evidence>
<organism evidence="15 16">
    <name type="scientific">Spelaeicoccus albus</name>
    <dbReference type="NCBI Taxonomy" id="1280376"/>
    <lineage>
        <taxon>Bacteria</taxon>
        <taxon>Bacillati</taxon>
        <taxon>Actinomycetota</taxon>
        <taxon>Actinomycetes</taxon>
        <taxon>Micrococcales</taxon>
        <taxon>Brevibacteriaceae</taxon>
        <taxon>Spelaeicoccus</taxon>
    </lineage>
</organism>
<feature type="compositionally biased region" description="Low complexity" evidence="11">
    <location>
        <begin position="610"/>
        <end position="643"/>
    </location>
</feature>
<dbReference type="PROSITE" id="PS50011">
    <property type="entry name" value="PROTEIN_KINASE_DOM"/>
    <property type="match status" value="1"/>
</dbReference>
<dbReference type="Gene3D" id="3.30.200.20">
    <property type="entry name" value="Phosphorylase Kinase, domain 1"/>
    <property type="match status" value="1"/>
</dbReference>
<feature type="domain" description="Protein kinase" evidence="13">
    <location>
        <begin position="11"/>
        <end position="279"/>
    </location>
</feature>
<keyword evidence="5 10" id="KW-0547">Nucleotide-binding</keyword>
<dbReference type="SMART" id="SM00220">
    <property type="entry name" value="S_TKc"/>
    <property type="match status" value="1"/>
</dbReference>
<reference evidence="15 16" key="1">
    <citation type="submission" date="2020-07" db="EMBL/GenBank/DDBJ databases">
        <title>Sequencing the genomes of 1000 actinobacteria strains.</title>
        <authorList>
            <person name="Klenk H.-P."/>
        </authorList>
    </citation>
    <scope>NUCLEOTIDE SEQUENCE [LARGE SCALE GENOMIC DNA]</scope>
    <source>
        <strain evidence="15 16">DSM 26341</strain>
    </source>
</reference>
<keyword evidence="4" id="KW-0677">Repeat</keyword>
<evidence type="ECO:0000256" key="9">
    <source>
        <dbReference type="ARBA" id="ARBA00048679"/>
    </source>
</evidence>
<dbReference type="Pfam" id="PF00069">
    <property type="entry name" value="Pkinase"/>
    <property type="match status" value="1"/>
</dbReference>
<dbReference type="PROSITE" id="PS00107">
    <property type="entry name" value="PROTEIN_KINASE_ATP"/>
    <property type="match status" value="1"/>
</dbReference>
<dbReference type="EMBL" id="JACBZP010000001">
    <property type="protein sequence ID" value="NYI66607.1"/>
    <property type="molecule type" value="Genomic_DNA"/>
</dbReference>
<dbReference type="PROSITE" id="PS00108">
    <property type="entry name" value="PROTEIN_KINASE_ST"/>
    <property type="match status" value="1"/>
</dbReference>
<dbReference type="RefSeq" id="WP_179426067.1">
    <property type="nucleotide sequence ID" value="NZ_JACBZP010000001.1"/>
</dbReference>